<sequence>MPTFTFFERHPVFDMGLGATTGGTVTIPEDIYDDVGTVVTAGNDDAYLEDFDHVSGNNGRDEDADITLSDGTFIDNTGINLEATWTLEWTDQFGATQSVLIGHFEYGPSDGNQTSGIIANGPLPPAGTEVTIAAYDSLPNNDDVDAIAYTDITTEIACFAAGTRIQTRRGEIAVEDLRAGDLVRTMDDGWQPIRWIGSAKVAAQGAFAPVVITAGALGNSRDLIVSPCHRVLLTGWRAQAIFDQKEVLVTARQLAGRDDIYVREGGEVEYYHILFDRHQIIFAEGAATESFLPSAKTLDPMSEQVRDEIFALFPELAVDGAGFAPARRALADFEAGLLAG</sequence>
<dbReference type="Pfam" id="PF13403">
    <property type="entry name" value="Hint_2"/>
    <property type="match status" value="1"/>
</dbReference>
<name>A0A6P1SW74_9RHOB</name>
<evidence type="ECO:0000313" key="3">
    <source>
        <dbReference type="Proteomes" id="UP000464495"/>
    </source>
</evidence>
<dbReference type="RefSeq" id="WP_161861267.1">
    <property type="nucleotide sequence ID" value="NZ_CP046620.1"/>
</dbReference>
<dbReference type="KEGG" id="amaq:GO499_05575"/>
<reference evidence="2 3" key="1">
    <citation type="submission" date="2019-12" db="EMBL/GenBank/DDBJ databases">
        <title>Complete genome sequence of Algicella marina strain 9Alg 56(T) isolated from the red alga Tichocarpus crinitus.</title>
        <authorList>
            <person name="Kim S.-G."/>
            <person name="Nedashkovskaya O.I."/>
        </authorList>
    </citation>
    <scope>NUCLEOTIDE SEQUENCE [LARGE SCALE GENOMIC DNA]</scope>
    <source>
        <strain evidence="2 3">9Alg 56</strain>
    </source>
</reference>
<organism evidence="2 3">
    <name type="scientific">Algicella marina</name>
    <dbReference type="NCBI Taxonomy" id="2683284"/>
    <lineage>
        <taxon>Bacteria</taxon>
        <taxon>Pseudomonadati</taxon>
        <taxon>Pseudomonadota</taxon>
        <taxon>Alphaproteobacteria</taxon>
        <taxon>Rhodobacterales</taxon>
        <taxon>Paracoccaceae</taxon>
        <taxon>Algicella</taxon>
    </lineage>
</organism>
<dbReference type="AlphaFoldDB" id="A0A6P1SW74"/>
<dbReference type="Proteomes" id="UP000464495">
    <property type="component" value="Chromosome"/>
</dbReference>
<dbReference type="SUPFAM" id="SSF51294">
    <property type="entry name" value="Hedgehog/intein (Hint) domain"/>
    <property type="match status" value="1"/>
</dbReference>
<keyword evidence="3" id="KW-1185">Reference proteome</keyword>
<protein>
    <submittedName>
        <fullName evidence="2">Type I secretion protein</fullName>
    </submittedName>
</protein>
<accession>A0A6P1SW74</accession>
<gene>
    <name evidence="2" type="ORF">GO499_05575</name>
</gene>
<dbReference type="EMBL" id="CP046620">
    <property type="protein sequence ID" value="QHQ34698.1"/>
    <property type="molecule type" value="Genomic_DNA"/>
</dbReference>
<dbReference type="InterPro" id="IPR028992">
    <property type="entry name" value="Hedgehog/Intein_dom"/>
</dbReference>
<dbReference type="InterPro" id="IPR036844">
    <property type="entry name" value="Hint_dom_sf"/>
</dbReference>
<dbReference type="Gene3D" id="2.170.16.10">
    <property type="entry name" value="Hedgehog/Intein (Hint) domain"/>
    <property type="match status" value="1"/>
</dbReference>
<evidence type="ECO:0000313" key="2">
    <source>
        <dbReference type="EMBL" id="QHQ34698.1"/>
    </source>
</evidence>
<evidence type="ECO:0000259" key="1">
    <source>
        <dbReference type="Pfam" id="PF13403"/>
    </source>
</evidence>
<proteinExistence type="predicted"/>
<feature type="domain" description="Hedgehog/Intein (Hint)" evidence="1">
    <location>
        <begin position="158"/>
        <end position="294"/>
    </location>
</feature>